<gene>
    <name evidence="1" type="ORF">CGGC5_7560</name>
</gene>
<protein>
    <submittedName>
        <fullName evidence="1">Pepsinogen c</fullName>
    </submittedName>
</protein>
<dbReference type="AlphaFoldDB" id="L2G0U7"/>
<dbReference type="Gene3D" id="2.40.70.10">
    <property type="entry name" value="Acid Proteases"/>
    <property type="match status" value="1"/>
</dbReference>
<name>L2G0U7_COLFN</name>
<dbReference type="HOGENOM" id="CLU_1906595_0_0_1"/>
<dbReference type="InterPro" id="IPR021109">
    <property type="entry name" value="Peptidase_aspartic_dom_sf"/>
</dbReference>
<organism evidence="1">
    <name type="scientific">Colletotrichum fructicola (strain Nara gc5)</name>
    <name type="common">Anthracnose fungus</name>
    <name type="synonym">Colletotrichum gloeosporioides (strain Nara gc5)</name>
    <dbReference type="NCBI Taxonomy" id="1213859"/>
    <lineage>
        <taxon>Eukaryota</taxon>
        <taxon>Fungi</taxon>
        <taxon>Dikarya</taxon>
        <taxon>Ascomycota</taxon>
        <taxon>Pezizomycotina</taxon>
        <taxon>Sordariomycetes</taxon>
        <taxon>Hypocreomycetidae</taxon>
        <taxon>Glomerellales</taxon>
        <taxon>Glomerellaceae</taxon>
        <taxon>Colletotrichum</taxon>
        <taxon>Colletotrichum gloeosporioides species complex</taxon>
    </lineage>
</organism>
<accession>L2G0U7</accession>
<sequence>MLSVNGTRATSNGSLETANLKVYESIGMNYTAILAGEHIPLCSEFNSSWSFKFSFGDYRTPQVVEITGEQLKRPGFAKRDDARWPPETSGFTLIGTPFLRNFYTVWDFGAAANETDISKFDPKLSFGKIKAKA</sequence>
<evidence type="ECO:0000313" key="1">
    <source>
        <dbReference type="EMBL" id="ELA32324.1"/>
    </source>
</evidence>
<reference evidence="1" key="1">
    <citation type="submission" date="2012-08" db="EMBL/GenBank/DDBJ databases">
        <title>Genome analysis of Colletotrichum orbiculare and Colletotrichum fructicola.</title>
        <authorList>
            <person name="Gan P.H.P."/>
            <person name="Ikeda K."/>
            <person name="Irieda H."/>
            <person name="Narusaka M."/>
            <person name="O'Connell R.J."/>
            <person name="Narusaka Y."/>
            <person name="Takano Y."/>
            <person name="Kubo Y."/>
            <person name="Shirasu K."/>
        </authorList>
    </citation>
    <scope>NUCLEOTIDE SEQUENCE</scope>
    <source>
        <strain evidence="1">Nara gc5</strain>
    </source>
</reference>
<dbReference type="STRING" id="1213859.L2G0U7"/>
<dbReference type="SUPFAM" id="SSF50630">
    <property type="entry name" value="Acid proteases"/>
    <property type="match status" value="1"/>
</dbReference>
<dbReference type="EMBL" id="KB020710">
    <property type="protein sequence ID" value="ELA32324.1"/>
    <property type="molecule type" value="Genomic_DNA"/>
</dbReference>
<proteinExistence type="predicted"/>